<comment type="caution">
    <text evidence="1">The sequence shown here is derived from an EMBL/GenBank/DDBJ whole genome shotgun (WGS) entry which is preliminary data.</text>
</comment>
<dbReference type="RefSeq" id="WP_117994214.1">
    <property type="nucleotide sequence ID" value="NZ_QRXR01000015.1"/>
</dbReference>
<reference evidence="1 2" key="1">
    <citation type="submission" date="2018-08" db="EMBL/GenBank/DDBJ databases">
        <title>A genome reference for cultivated species of the human gut microbiota.</title>
        <authorList>
            <person name="Zou Y."/>
            <person name="Xue W."/>
            <person name="Luo G."/>
        </authorList>
    </citation>
    <scope>NUCLEOTIDE SEQUENCE [LARGE SCALE GENOMIC DNA]</scope>
    <source>
        <strain evidence="1 2">AF17-27</strain>
    </source>
</reference>
<protein>
    <submittedName>
        <fullName evidence="1">Uncharacterized protein</fullName>
    </submittedName>
</protein>
<gene>
    <name evidence="1" type="ORF">DWW89_10225</name>
</gene>
<evidence type="ECO:0000313" key="2">
    <source>
        <dbReference type="Proteomes" id="UP000283765"/>
    </source>
</evidence>
<dbReference type="EMBL" id="QRXR01000015">
    <property type="protein sequence ID" value="RGU23078.1"/>
    <property type="molecule type" value="Genomic_DNA"/>
</dbReference>
<proteinExistence type="predicted"/>
<dbReference type="Proteomes" id="UP000283765">
    <property type="component" value="Unassembled WGS sequence"/>
</dbReference>
<evidence type="ECO:0000313" key="1">
    <source>
        <dbReference type="EMBL" id="RGU23078.1"/>
    </source>
</evidence>
<organism evidence="1 2">
    <name type="scientific">Agathobacter rectalis</name>
    <dbReference type="NCBI Taxonomy" id="39491"/>
    <lineage>
        <taxon>Bacteria</taxon>
        <taxon>Bacillati</taxon>
        <taxon>Bacillota</taxon>
        <taxon>Clostridia</taxon>
        <taxon>Lachnospirales</taxon>
        <taxon>Lachnospiraceae</taxon>
        <taxon>Agathobacter</taxon>
    </lineage>
</organism>
<name>A0A412RKN1_9FIRM</name>
<sequence>MNRAEFYQMIGTGIRRYLPMGYQEYQVHIKEAEISGEKNALLVMEKEGIKNMPVMSLETYLDRVKGGEDEKAVLIDIAVDYARMVSIQRRSQHRQMAR</sequence>
<dbReference type="AlphaFoldDB" id="A0A412RKN1"/>
<accession>A0A412RKN1</accession>